<feature type="binding site" evidence="9">
    <location>
        <position position="302"/>
    </location>
    <ligand>
        <name>ATP</name>
        <dbReference type="ChEBI" id="CHEBI:30616"/>
    </ligand>
</feature>
<evidence type="ECO:0000256" key="9">
    <source>
        <dbReference type="PIRSR" id="PIRSR001589-2"/>
    </source>
</evidence>
<organism evidence="12">
    <name type="scientific">Pseudoalteromonas sp. SD03</name>
    <dbReference type="NCBI Taxonomy" id="3231719"/>
    <lineage>
        <taxon>Bacteria</taxon>
        <taxon>Pseudomonadati</taxon>
        <taxon>Pseudomonadota</taxon>
        <taxon>Gammaproteobacteria</taxon>
        <taxon>Alteromonadales</taxon>
        <taxon>Pseudoalteromonadaceae</taxon>
        <taxon>Pseudoalteromonas</taxon>
    </lineage>
</organism>
<dbReference type="Gene3D" id="3.40.50.620">
    <property type="entry name" value="HUPs"/>
    <property type="match status" value="1"/>
</dbReference>
<feature type="domain" description="Glutamine amidotransferase type-2" evidence="11">
    <location>
        <begin position="2"/>
        <end position="216"/>
    </location>
</feature>
<dbReference type="AlphaFoldDB" id="A0AB39ARH1"/>
<dbReference type="InterPro" id="IPR001962">
    <property type="entry name" value="Asn_synthase"/>
</dbReference>
<dbReference type="CDD" id="cd01991">
    <property type="entry name" value="Asn_synthase_B_C"/>
    <property type="match status" value="1"/>
</dbReference>
<feature type="binding site" evidence="9">
    <location>
        <begin position="375"/>
        <end position="376"/>
    </location>
    <ligand>
        <name>ATP</name>
        <dbReference type="ChEBI" id="CHEBI:30616"/>
    </ligand>
</feature>
<feature type="active site" description="For GATase activity" evidence="8">
    <location>
        <position position="2"/>
    </location>
</feature>
<dbReference type="InterPro" id="IPR006426">
    <property type="entry name" value="Asn_synth_AEB"/>
</dbReference>
<dbReference type="SUPFAM" id="SSF52402">
    <property type="entry name" value="Adenine nucleotide alpha hydrolases-like"/>
    <property type="match status" value="1"/>
</dbReference>
<dbReference type="InterPro" id="IPR033738">
    <property type="entry name" value="AsnB_N"/>
</dbReference>
<evidence type="ECO:0000256" key="7">
    <source>
        <dbReference type="ARBA" id="ARBA00048741"/>
    </source>
</evidence>
<feature type="site" description="Important for beta-aspartyl-AMP intermediate formation" evidence="10">
    <location>
        <position position="377"/>
    </location>
</feature>
<protein>
    <recommendedName>
        <fullName evidence="3">asparagine synthase (glutamine-hydrolyzing)</fullName>
        <ecNumber evidence="3">6.3.5.4</ecNumber>
    </recommendedName>
</protein>
<dbReference type="CDD" id="cd00712">
    <property type="entry name" value="AsnB"/>
    <property type="match status" value="1"/>
</dbReference>
<comment type="pathway">
    <text evidence="1">Amino-acid biosynthesis; L-asparagine biosynthesis; L-asparagine from L-aspartate (L-Gln route): step 1/1.</text>
</comment>
<dbReference type="InterPro" id="IPR017932">
    <property type="entry name" value="GATase_2_dom"/>
</dbReference>
<evidence type="ECO:0000256" key="8">
    <source>
        <dbReference type="PIRSR" id="PIRSR001589-1"/>
    </source>
</evidence>
<evidence type="ECO:0000256" key="4">
    <source>
        <dbReference type="ARBA" id="ARBA00022741"/>
    </source>
</evidence>
<dbReference type="Pfam" id="PF00733">
    <property type="entry name" value="Asn_synthase"/>
    <property type="match status" value="1"/>
</dbReference>
<dbReference type="GO" id="GO:0004066">
    <property type="term" value="F:asparagine synthase (glutamine-hydrolyzing) activity"/>
    <property type="evidence" value="ECO:0007669"/>
    <property type="project" value="UniProtKB-EC"/>
</dbReference>
<reference evidence="12" key="1">
    <citation type="submission" date="2024-07" db="EMBL/GenBank/DDBJ databases">
        <authorList>
            <person name="Jiang Y."/>
            <person name="Qin Q."/>
        </authorList>
    </citation>
    <scope>NUCLEOTIDE SEQUENCE</scope>
    <source>
        <strain evidence="12">SD03</strain>
    </source>
</reference>
<dbReference type="RefSeq" id="WP_290187566.1">
    <property type="nucleotide sequence ID" value="NZ_CP162514.1"/>
</dbReference>
<dbReference type="PANTHER" id="PTHR43284:SF1">
    <property type="entry name" value="ASPARAGINE SYNTHETASE"/>
    <property type="match status" value="1"/>
</dbReference>
<dbReference type="Gene3D" id="3.60.20.10">
    <property type="entry name" value="Glutamine Phosphoribosylpyrophosphate, subunit 1, domain 1"/>
    <property type="match status" value="1"/>
</dbReference>
<evidence type="ECO:0000256" key="10">
    <source>
        <dbReference type="PIRSR" id="PIRSR001589-3"/>
    </source>
</evidence>
<dbReference type="SUPFAM" id="SSF56235">
    <property type="entry name" value="N-terminal nucleophile aminohydrolases (Ntn hydrolases)"/>
    <property type="match status" value="1"/>
</dbReference>
<evidence type="ECO:0000313" key="12">
    <source>
        <dbReference type="EMBL" id="XDH88083.1"/>
    </source>
</evidence>
<evidence type="ECO:0000256" key="3">
    <source>
        <dbReference type="ARBA" id="ARBA00012737"/>
    </source>
</evidence>
<gene>
    <name evidence="12" type="primary">asnB</name>
    <name evidence="12" type="ORF">ABZP26_02500</name>
</gene>
<dbReference type="InterPro" id="IPR051786">
    <property type="entry name" value="ASN_synthetase/amidase"/>
</dbReference>
<proteinExistence type="inferred from homology"/>
<evidence type="ECO:0000256" key="2">
    <source>
        <dbReference type="ARBA" id="ARBA00005752"/>
    </source>
</evidence>
<feature type="binding site" evidence="9">
    <location>
        <position position="102"/>
    </location>
    <ligand>
        <name>L-glutamine</name>
        <dbReference type="ChEBI" id="CHEBI:58359"/>
    </ligand>
</feature>
<accession>A0AB39ARH1</accession>
<keyword evidence="8" id="KW-0061">Asparagine biosynthesis</keyword>
<dbReference type="Pfam" id="PF13522">
    <property type="entry name" value="GATase_6"/>
    <property type="match status" value="1"/>
</dbReference>
<dbReference type="EMBL" id="CP162514">
    <property type="protein sequence ID" value="XDH88083.1"/>
    <property type="molecule type" value="Genomic_DNA"/>
</dbReference>
<comment type="similarity">
    <text evidence="2">Belongs to the asparagine synthetase family.</text>
</comment>
<keyword evidence="5 9" id="KW-0067">ATP-binding</keyword>
<dbReference type="GO" id="GO:0006529">
    <property type="term" value="P:asparagine biosynthetic process"/>
    <property type="evidence" value="ECO:0007669"/>
    <property type="project" value="UniProtKB-KW"/>
</dbReference>
<dbReference type="GO" id="GO:0005829">
    <property type="term" value="C:cytosol"/>
    <property type="evidence" value="ECO:0007669"/>
    <property type="project" value="TreeGrafter"/>
</dbReference>
<dbReference type="GO" id="GO:0005524">
    <property type="term" value="F:ATP binding"/>
    <property type="evidence" value="ECO:0007669"/>
    <property type="project" value="UniProtKB-KW"/>
</dbReference>
<keyword evidence="4 9" id="KW-0547">Nucleotide-binding</keyword>
<comment type="catalytic activity">
    <reaction evidence="7">
        <text>L-aspartate + L-glutamine + ATP + H2O = L-asparagine + L-glutamate + AMP + diphosphate + H(+)</text>
        <dbReference type="Rhea" id="RHEA:12228"/>
        <dbReference type="ChEBI" id="CHEBI:15377"/>
        <dbReference type="ChEBI" id="CHEBI:15378"/>
        <dbReference type="ChEBI" id="CHEBI:29985"/>
        <dbReference type="ChEBI" id="CHEBI:29991"/>
        <dbReference type="ChEBI" id="CHEBI:30616"/>
        <dbReference type="ChEBI" id="CHEBI:33019"/>
        <dbReference type="ChEBI" id="CHEBI:58048"/>
        <dbReference type="ChEBI" id="CHEBI:58359"/>
        <dbReference type="ChEBI" id="CHEBI:456215"/>
        <dbReference type="EC" id="6.3.5.4"/>
    </reaction>
</comment>
<dbReference type="PIRSF" id="PIRSF001589">
    <property type="entry name" value="Asn_synthetase_glu-h"/>
    <property type="match status" value="1"/>
</dbReference>
<keyword evidence="12" id="KW-0436">Ligase</keyword>
<dbReference type="PROSITE" id="PS51278">
    <property type="entry name" value="GATASE_TYPE_2"/>
    <property type="match status" value="1"/>
</dbReference>
<sequence>MCGFAGFISIKKTIDFGAESVVRDMLSKINHRGPDDSGTWIEDGVVFGHQRLSIHDLSPLGHQPMHSYSNRFVVVFNGEIYNFLELKEELVALGSVFKSESDTEVLLACIEKWGVEASLKKFTGMFAFALWDKENKQLYLARDRMGEKPLYYSILPSGIVFGSQLGSLTQHPLFDKELDRNAIGLYLRHGYIPAPFSVYKNTKKLMPGNFLVIDIRGNEVITSPTAAYWSFKNVCETYKNKDRINDPKLALSELDVLINKSIKQQSQADVPLGAFLSGGIDSSLITSYMQAQSSKPINTFTIGFKDPKYNEAKFAKEIANHLGTNHTEHYIDQSDLLSVVPKLPLVYDEPFADSSQLPTYIVGALAKQKVTVALSGDGGDELFCGYSRYERTYQRWNKVSKIPEPVRGLINSTSKHINVLNNVHNFKAMGKSTHELIRSLDYLGCADFNSFYKRSVSTLMNVESLVKGASPILSAYDEQAGYDLYNHMMNADSMQYLPDDILVKVDRAFMGSSLEGRIPLLDHNIVEFSKKIPVDIHRFDGKGKYLLRELLYKKVPKKLIERPKMGFAIPLDDWLRGSLNDWANNLLCPSRLKRDDIFDVNFVTKMWEQHQSKVNNWGTLLWSILMFNAWLDEQ</sequence>
<dbReference type="InterPro" id="IPR029055">
    <property type="entry name" value="Ntn_hydrolases_N"/>
</dbReference>
<keyword evidence="8" id="KW-0028">Amino-acid biosynthesis</keyword>
<dbReference type="EC" id="6.3.5.4" evidence="3"/>
<name>A0AB39ARH1_9GAMM</name>
<dbReference type="NCBIfam" id="TIGR01536">
    <property type="entry name" value="asn_synth_AEB"/>
    <property type="match status" value="1"/>
</dbReference>
<evidence type="ECO:0000256" key="1">
    <source>
        <dbReference type="ARBA" id="ARBA00005187"/>
    </source>
</evidence>
<dbReference type="PANTHER" id="PTHR43284">
    <property type="entry name" value="ASPARAGINE SYNTHETASE (GLUTAMINE-HYDROLYZING)"/>
    <property type="match status" value="1"/>
</dbReference>
<evidence type="ECO:0000256" key="6">
    <source>
        <dbReference type="ARBA" id="ARBA00022962"/>
    </source>
</evidence>
<dbReference type="InterPro" id="IPR014729">
    <property type="entry name" value="Rossmann-like_a/b/a_fold"/>
</dbReference>
<keyword evidence="6 8" id="KW-0315">Glutamine amidotransferase</keyword>
<evidence type="ECO:0000259" key="11">
    <source>
        <dbReference type="PROSITE" id="PS51278"/>
    </source>
</evidence>
<evidence type="ECO:0000256" key="5">
    <source>
        <dbReference type="ARBA" id="ARBA00022840"/>
    </source>
</evidence>